<sequence>MGEAAGNIQHVAWEELPGIPVPTIRAGNSGACRQQQGTGSQQGQEAAGLVTALLLWGMAPVAGSQRLSSRRSTFASNLPRSSHWRVSLARRSSRRTSICVFSASNPQFCWFRNRVATPRVTRGINHCYHHGAATGTGPVVGAAAGVVSPPVAGVILWAGMTFCKRQAWRMKTHYVLTSNDVIDVTDYK</sequence>
<feature type="region of interest" description="Disordered" evidence="1">
    <location>
        <begin position="24"/>
        <end position="43"/>
    </location>
</feature>
<evidence type="ECO:0000313" key="3">
    <source>
        <dbReference type="Proteomes" id="UP000182631"/>
    </source>
</evidence>
<protein>
    <submittedName>
        <fullName evidence="2">Uncharacterized protein</fullName>
    </submittedName>
</protein>
<gene>
    <name evidence="2" type="ORF">FLM9_511</name>
</gene>
<dbReference type="Proteomes" id="UP000182631">
    <property type="component" value="Unassembled WGS sequence"/>
</dbReference>
<proteinExistence type="predicted"/>
<reference evidence="3" key="1">
    <citation type="submission" date="2016-02" db="EMBL/GenBank/DDBJ databases">
        <authorList>
            <person name="liu f."/>
        </authorList>
    </citation>
    <scope>NUCLEOTIDE SEQUENCE [LARGE SCALE GENOMIC DNA]</scope>
</reference>
<evidence type="ECO:0000313" key="2">
    <source>
        <dbReference type="EMBL" id="CZB14628.1"/>
    </source>
</evidence>
<dbReference type="EMBL" id="FITM01000060">
    <property type="protein sequence ID" value="CZB14628.1"/>
    <property type="molecule type" value="Genomic_DNA"/>
</dbReference>
<dbReference type="AlphaFoldDB" id="A0A161KJK4"/>
<organism evidence="2 3">
    <name type="scientific">Candidatus Synechococcus spongiarum</name>
    <dbReference type="NCBI Taxonomy" id="431041"/>
    <lineage>
        <taxon>Bacteria</taxon>
        <taxon>Bacillati</taxon>
        <taxon>Cyanobacteriota</taxon>
        <taxon>Cyanophyceae</taxon>
        <taxon>Synechococcales</taxon>
        <taxon>Synechococcaceae</taxon>
        <taxon>Synechococcus</taxon>
    </lineage>
</organism>
<name>A0A161KJK4_9SYNE</name>
<feature type="compositionally biased region" description="Low complexity" evidence="1">
    <location>
        <begin position="34"/>
        <end position="43"/>
    </location>
</feature>
<evidence type="ECO:0000256" key="1">
    <source>
        <dbReference type="SAM" id="MobiDB-lite"/>
    </source>
</evidence>
<accession>A0A161KJK4</accession>
<keyword evidence="3" id="KW-1185">Reference proteome</keyword>